<protein>
    <submittedName>
        <fullName evidence="1">Uncharacterized protein</fullName>
    </submittedName>
</protein>
<sequence>MKLRNSTLALPALGALFIGIATTGMSLGTAQAGSITGSCEGGHVQFMSSTPISLEPTEVEARLDGDLHTCQGTPTKEVGWSTDFVGEASCLGVKGDMDAQFHWGGGETSRVTGPFTLNGYAAPATNTLNIVEGPGKGGTVVITTGPIEKAGGTVTTCVDGPLKNVGMPVTGAQFT</sequence>
<accession>A0A849CBC6</accession>
<dbReference type="Proteomes" id="UP000586827">
    <property type="component" value="Unassembled WGS sequence"/>
</dbReference>
<gene>
    <name evidence="1" type="ORF">HLB23_20550</name>
</gene>
<dbReference type="EMBL" id="JABELX010000007">
    <property type="protein sequence ID" value="NNH72219.1"/>
    <property type="molecule type" value="Genomic_DNA"/>
</dbReference>
<comment type="caution">
    <text evidence="1">The sequence shown here is derived from an EMBL/GenBank/DDBJ whole genome shotgun (WGS) entry which is preliminary data.</text>
</comment>
<dbReference type="RefSeq" id="WP_067518832.1">
    <property type="nucleotide sequence ID" value="NZ_JABELX010000007.1"/>
</dbReference>
<name>A0A849CBC6_9NOCA</name>
<dbReference type="AlphaFoldDB" id="A0A849CBC6"/>
<organism evidence="1 2">
    <name type="scientific">Nocardia uniformis</name>
    <dbReference type="NCBI Taxonomy" id="53432"/>
    <lineage>
        <taxon>Bacteria</taxon>
        <taxon>Bacillati</taxon>
        <taxon>Actinomycetota</taxon>
        <taxon>Actinomycetes</taxon>
        <taxon>Mycobacteriales</taxon>
        <taxon>Nocardiaceae</taxon>
        <taxon>Nocardia</taxon>
    </lineage>
</organism>
<evidence type="ECO:0000313" key="1">
    <source>
        <dbReference type="EMBL" id="NNH72219.1"/>
    </source>
</evidence>
<proteinExistence type="predicted"/>
<reference evidence="1 2" key="1">
    <citation type="submission" date="2020-05" db="EMBL/GenBank/DDBJ databases">
        <title>MicrobeNet Type strains.</title>
        <authorList>
            <person name="Nicholson A.C."/>
        </authorList>
    </citation>
    <scope>NUCLEOTIDE SEQUENCE [LARGE SCALE GENOMIC DNA]</scope>
    <source>
        <strain evidence="1 2">JCM 3224</strain>
    </source>
</reference>
<keyword evidence="2" id="KW-1185">Reference proteome</keyword>
<evidence type="ECO:0000313" key="2">
    <source>
        <dbReference type="Proteomes" id="UP000586827"/>
    </source>
</evidence>